<accession>A0ABN8C2A8</accession>
<sequence>MRQILAEAFNVSNDYLREVDERYAALALLPSASFDEPQPTTIAIKNLKTDVEKKVPLAIGVSVAEKEVEEAEMEPPLVFDKGDMVEIFHSEQWYAGVDKSQRFGQRTPRHLLREPQEVPAPPALYKYAAEAWRTAASWAFEPFR</sequence>
<proteinExistence type="predicted"/>
<comment type="caution">
    <text evidence="1">The sequence shown here is derived from an EMBL/GenBank/DDBJ whole genome shotgun (WGS) entry which is preliminary data.</text>
</comment>
<organism evidence="1 2">
    <name type="scientific">Peronospora farinosa</name>
    <dbReference type="NCBI Taxonomy" id="134698"/>
    <lineage>
        <taxon>Eukaryota</taxon>
        <taxon>Sar</taxon>
        <taxon>Stramenopiles</taxon>
        <taxon>Oomycota</taxon>
        <taxon>Peronosporomycetes</taxon>
        <taxon>Peronosporales</taxon>
        <taxon>Peronosporaceae</taxon>
        <taxon>Peronospora</taxon>
    </lineage>
</organism>
<dbReference type="Proteomes" id="UP001157938">
    <property type="component" value="Unassembled WGS sequence"/>
</dbReference>
<evidence type="ECO:0000313" key="2">
    <source>
        <dbReference type="Proteomes" id="UP001157938"/>
    </source>
</evidence>
<reference evidence="1 2" key="1">
    <citation type="submission" date="2021-11" db="EMBL/GenBank/DDBJ databases">
        <authorList>
            <person name="Islam A."/>
            <person name="Islam S."/>
            <person name="Flora M.S."/>
            <person name="Rahman M."/>
            <person name="Ziaur R.M."/>
            <person name="Epstein J.H."/>
            <person name="Hassan M."/>
            <person name="Klassen M."/>
            <person name="Woodard K."/>
            <person name="Webb A."/>
            <person name="Webby R.J."/>
            <person name="El Zowalaty M.E."/>
        </authorList>
    </citation>
    <scope>NUCLEOTIDE SEQUENCE [LARGE SCALE GENOMIC DNA]</scope>
    <source>
        <strain evidence="1">Pf1</strain>
    </source>
</reference>
<gene>
    <name evidence="1" type="ORF">PFR001_LOCUS3721</name>
</gene>
<keyword evidence="2" id="KW-1185">Reference proteome</keyword>
<dbReference type="EMBL" id="CAKLBC010000784">
    <property type="protein sequence ID" value="CAH0488225.1"/>
    <property type="molecule type" value="Genomic_DNA"/>
</dbReference>
<evidence type="ECO:0000313" key="1">
    <source>
        <dbReference type="EMBL" id="CAH0488225.1"/>
    </source>
</evidence>
<protein>
    <recommendedName>
        <fullName evidence="3">SH3 domain-containing protein</fullName>
    </recommendedName>
</protein>
<evidence type="ECO:0008006" key="3">
    <source>
        <dbReference type="Google" id="ProtNLM"/>
    </source>
</evidence>
<name>A0ABN8C2A8_9STRA</name>